<evidence type="ECO:0000313" key="1">
    <source>
        <dbReference type="EMBL" id="DAD46281.1"/>
    </source>
</evidence>
<dbReference type="Proteomes" id="UP000607653">
    <property type="component" value="Unassembled WGS sequence"/>
</dbReference>
<gene>
    <name evidence="1" type="ORF">HUJ06_004511</name>
    <name evidence="2" type="ORF">HUJ06_004519</name>
    <name evidence="3" type="ORF">HUJ06_004528</name>
</gene>
<dbReference type="EMBL" id="DUZY01000007">
    <property type="protein sequence ID" value="DAD46298.1"/>
    <property type="molecule type" value="Genomic_DNA"/>
</dbReference>
<name>A0A822ZSG8_NELNU</name>
<evidence type="ECO:0000313" key="4">
    <source>
        <dbReference type="Proteomes" id="UP000607653"/>
    </source>
</evidence>
<organism evidence="2 4">
    <name type="scientific">Nelumbo nucifera</name>
    <name type="common">Sacred lotus</name>
    <dbReference type="NCBI Taxonomy" id="4432"/>
    <lineage>
        <taxon>Eukaryota</taxon>
        <taxon>Viridiplantae</taxon>
        <taxon>Streptophyta</taxon>
        <taxon>Embryophyta</taxon>
        <taxon>Tracheophyta</taxon>
        <taxon>Spermatophyta</taxon>
        <taxon>Magnoliopsida</taxon>
        <taxon>Proteales</taxon>
        <taxon>Nelumbonaceae</taxon>
        <taxon>Nelumbo</taxon>
    </lineage>
</organism>
<dbReference type="AlphaFoldDB" id="A0A822ZSG8"/>
<keyword evidence="4" id="KW-1185">Reference proteome</keyword>
<dbReference type="EMBL" id="DUZY01000007">
    <property type="protein sequence ID" value="DAD46281.1"/>
    <property type="molecule type" value="Genomic_DNA"/>
</dbReference>
<accession>A0A822ZSG8</accession>
<sequence>MITRCFELKEMGFSFELKKVASRNNCKCVWSLSFNLLYYKNKRN</sequence>
<evidence type="ECO:0000313" key="2">
    <source>
        <dbReference type="EMBL" id="DAD46289.1"/>
    </source>
</evidence>
<reference evidence="2 4" key="1">
    <citation type="journal article" date="2020" name="Mol. Biol. Evol.">
        <title>Distinct Expression and Methylation Patterns for Genes with Different Fates following a Single Whole-Genome Duplication in Flowering Plants.</title>
        <authorList>
            <person name="Shi T."/>
            <person name="Rahmani R.S."/>
            <person name="Gugger P.F."/>
            <person name="Wang M."/>
            <person name="Li H."/>
            <person name="Zhang Y."/>
            <person name="Li Z."/>
            <person name="Wang Q."/>
            <person name="Van de Peer Y."/>
            <person name="Marchal K."/>
            <person name="Chen J."/>
        </authorList>
    </citation>
    <scope>NUCLEOTIDE SEQUENCE [LARGE SCALE GENOMIC DNA]</scope>
    <source>
        <tissue evidence="2">Leaf</tissue>
    </source>
</reference>
<evidence type="ECO:0000313" key="3">
    <source>
        <dbReference type="EMBL" id="DAD46298.1"/>
    </source>
</evidence>
<protein>
    <submittedName>
        <fullName evidence="2">Uncharacterized protein</fullName>
    </submittedName>
</protein>
<proteinExistence type="predicted"/>
<dbReference type="EMBL" id="DUZY01000007">
    <property type="protein sequence ID" value="DAD46289.1"/>
    <property type="molecule type" value="Genomic_DNA"/>
</dbReference>
<comment type="caution">
    <text evidence="2">The sequence shown here is derived from an EMBL/GenBank/DDBJ whole genome shotgun (WGS) entry which is preliminary data.</text>
</comment>